<dbReference type="EMBL" id="FPIW01000011">
    <property type="protein sequence ID" value="SFW35005.1"/>
    <property type="molecule type" value="Genomic_DNA"/>
</dbReference>
<accession>A0AA94HRQ5</accession>
<reference evidence="2" key="1">
    <citation type="submission" date="2016-11" db="EMBL/GenBank/DDBJ databases">
        <authorList>
            <person name="Jaros S."/>
            <person name="Januszkiewicz K."/>
            <person name="Wedrychowicz H."/>
        </authorList>
    </citation>
    <scope>NUCLEOTIDE SEQUENCE [LARGE SCALE GENOMIC DNA]</scope>
    <source>
        <strain evidence="2">DSM 7057</strain>
    </source>
</reference>
<organism evidence="1 2">
    <name type="scientific">Desulfovibrio desulfuricans</name>
    <dbReference type="NCBI Taxonomy" id="876"/>
    <lineage>
        <taxon>Bacteria</taxon>
        <taxon>Pseudomonadati</taxon>
        <taxon>Thermodesulfobacteriota</taxon>
        <taxon>Desulfovibrionia</taxon>
        <taxon>Desulfovibrionales</taxon>
        <taxon>Desulfovibrionaceae</taxon>
        <taxon>Desulfovibrio</taxon>
    </lineage>
</organism>
<gene>
    <name evidence="1" type="ORF">SAMN02910291_00938</name>
</gene>
<proteinExistence type="predicted"/>
<dbReference type="AlphaFoldDB" id="A0AA94HRQ5"/>
<evidence type="ECO:0000313" key="2">
    <source>
        <dbReference type="Proteomes" id="UP000182680"/>
    </source>
</evidence>
<sequence length="64" mass="7595">MPGQYCTPDRFLPRGVPRFFTVMPTRRIFILRIYLSKFFTRLLWQPAMQVYCAAAFIRKLCGTC</sequence>
<protein>
    <submittedName>
        <fullName evidence="1">Uncharacterized protein</fullName>
    </submittedName>
</protein>
<comment type="caution">
    <text evidence="1">The sequence shown here is derived from an EMBL/GenBank/DDBJ whole genome shotgun (WGS) entry which is preliminary data.</text>
</comment>
<evidence type="ECO:0000313" key="1">
    <source>
        <dbReference type="EMBL" id="SFW35005.1"/>
    </source>
</evidence>
<name>A0AA94HRQ5_DESDE</name>
<dbReference type="Proteomes" id="UP000182680">
    <property type="component" value="Unassembled WGS sequence"/>
</dbReference>